<gene>
    <name evidence="3" type="ORF">LSG31_13110</name>
</gene>
<evidence type="ECO:0000313" key="3">
    <source>
        <dbReference type="EMBL" id="UOF88879.1"/>
    </source>
</evidence>
<feature type="signal peptide" evidence="2">
    <location>
        <begin position="1"/>
        <end position="23"/>
    </location>
</feature>
<keyword evidence="2" id="KW-0732">Signal</keyword>
<evidence type="ECO:0008006" key="5">
    <source>
        <dbReference type="Google" id="ProtNLM"/>
    </source>
</evidence>
<evidence type="ECO:0000256" key="2">
    <source>
        <dbReference type="SAM" id="SignalP"/>
    </source>
</evidence>
<organism evidence="3 4">
    <name type="scientific">Fodinisporobacter ferrooxydans</name>
    <dbReference type="NCBI Taxonomy" id="2901836"/>
    <lineage>
        <taxon>Bacteria</taxon>
        <taxon>Bacillati</taxon>
        <taxon>Bacillota</taxon>
        <taxon>Bacilli</taxon>
        <taxon>Bacillales</taxon>
        <taxon>Alicyclobacillaceae</taxon>
        <taxon>Fodinisporobacter</taxon>
    </lineage>
</organism>
<name>A0ABY4CFT8_9BACL</name>
<dbReference type="Proteomes" id="UP000830167">
    <property type="component" value="Chromosome"/>
</dbReference>
<dbReference type="EMBL" id="CP089291">
    <property type="protein sequence ID" value="UOF88879.1"/>
    <property type="molecule type" value="Genomic_DNA"/>
</dbReference>
<reference evidence="3" key="1">
    <citation type="submission" date="2021-12" db="EMBL/GenBank/DDBJ databases">
        <title>Alicyclobacillaceae gen. nov., sp. nov., isolated from chalcocite enrichment system.</title>
        <authorList>
            <person name="Jiang Z."/>
        </authorList>
    </citation>
    <scope>NUCLEOTIDE SEQUENCE</scope>
    <source>
        <strain evidence="3">MYW30-H2</strain>
    </source>
</reference>
<sequence>MKQTIKKTLTVCIAGIAVTGILAGCGTQSASSTTQASTAASQSKPAQAQTHQRQNLVQRFQDAGLTQTDAKDLAKLVRENHIQIKWVMEQLKNKQSASTIEDAIKNGTAPKIKPKQQGNNSAISNSGANTNNSSSNQTNSTSGSSGNGTSANGTSANGTSAGNGSSN</sequence>
<feature type="compositionally biased region" description="Low complexity" evidence="1">
    <location>
        <begin position="118"/>
        <end position="167"/>
    </location>
</feature>
<dbReference type="RefSeq" id="WP_347435559.1">
    <property type="nucleotide sequence ID" value="NZ_CP089291.1"/>
</dbReference>
<protein>
    <recommendedName>
        <fullName evidence="5">Lipoprotein</fullName>
    </recommendedName>
</protein>
<proteinExistence type="predicted"/>
<evidence type="ECO:0000256" key="1">
    <source>
        <dbReference type="SAM" id="MobiDB-lite"/>
    </source>
</evidence>
<accession>A0ABY4CFT8</accession>
<feature type="chain" id="PRO_5045817869" description="Lipoprotein" evidence="2">
    <location>
        <begin position="24"/>
        <end position="167"/>
    </location>
</feature>
<feature type="region of interest" description="Disordered" evidence="1">
    <location>
        <begin position="91"/>
        <end position="167"/>
    </location>
</feature>
<evidence type="ECO:0000313" key="4">
    <source>
        <dbReference type="Proteomes" id="UP000830167"/>
    </source>
</evidence>
<dbReference type="PROSITE" id="PS51257">
    <property type="entry name" value="PROKAR_LIPOPROTEIN"/>
    <property type="match status" value="1"/>
</dbReference>
<keyword evidence="4" id="KW-1185">Reference proteome</keyword>